<dbReference type="AlphaFoldDB" id="A5EY09"/>
<proteinExistence type="predicted"/>
<reference evidence="6 7" key="1">
    <citation type="journal article" date="2007" name="Nat. Biotechnol.">
        <title>Genome sequence and identification of candidate vaccine antigens from the animal pathogen Dichelobacter nodosus.</title>
        <authorList>
            <person name="Myers G.S."/>
            <person name="Parker D."/>
            <person name="Al-Hasani K."/>
            <person name="Kennan R.M."/>
            <person name="Seemann T."/>
            <person name="Ren Q."/>
            <person name="Badger J.H."/>
            <person name="Selengut J.D."/>
            <person name="Deboy R.T."/>
            <person name="Tettelin H."/>
            <person name="Boyce J.D."/>
            <person name="McCarl V.P."/>
            <person name="Han X."/>
            <person name="Nelson W.C."/>
            <person name="Madupu R."/>
            <person name="Mohamoud Y."/>
            <person name="Holley T."/>
            <person name="Fedorova N."/>
            <person name="Khouri H."/>
            <person name="Bottomley S.P."/>
            <person name="Whittington R.J."/>
            <person name="Adler B."/>
            <person name="Songer J.G."/>
            <person name="Rood J.I."/>
            <person name="Paulsen I.T."/>
        </authorList>
    </citation>
    <scope>NUCLEOTIDE SEQUENCE [LARGE SCALE GENOMIC DNA]</scope>
    <source>
        <strain evidence="6 7">VCS1703A</strain>
    </source>
</reference>
<keyword evidence="3" id="KW-0472">Membrane</keyword>
<feature type="domain" description="Penicillin-binding protein dimerisation" evidence="5">
    <location>
        <begin position="62"/>
        <end position="242"/>
    </location>
</feature>
<dbReference type="EC" id="2.4.1.129" evidence="6"/>
<dbReference type="Proteomes" id="UP000000248">
    <property type="component" value="Chromosome"/>
</dbReference>
<keyword evidence="2" id="KW-0378">Hydrolase</keyword>
<evidence type="ECO:0000313" key="6">
    <source>
        <dbReference type="EMBL" id="ABQ13097.1"/>
    </source>
</evidence>
<sequence>MVRPTARSAVRYGQKLRRNIVLAVLVLLALLLVARLVFLHCIDRPFLLEQGNNRAMRIRTEVALRGMILDREGEPLAISSPVSTVVADPKVLWATLEGDFNREKEACLSNSRHSDFCTWINDKEIHEDIILMRYEKIRLEPLAAALEMPVGDMMRLLQERAEKRSYYLKRQLSPAQMETVMALKIHGIFREDSYQRFYPAGELTGQIIGFTDIDEQGQEGIERQYNDWLSGQQGKVKVLQDRDRHAIEIVEETTPVAPGQNLQLSIDKRLQFIVRKTLSETMNQFQAKSVSAVMVDVASGEILAMVSLPDGNPNISVERVAEFMKNKVITDVFEPGSTIKPISVAAALNAGVITTQTSFKTSSPYRIGKHTVRDTHNYPQLDTVGIIRKSSNVGMAMISQKTPREQYYQFMKQMGFGQLSGMQFPGEQRGILHRPEKQDDFTYATTFFGYGISTTALQIAHAYATIANGGVKMPLTLIKRQHSVEGEQIVSQQIANDVLFMMHEAVNAGGTGRRANTGSYTVAGKTGTAHKITDGRYDRSRYRGLFAGVAPAQNPKISLIVVVEEPTSGAYYGGLVAAPAFAKIVEWSLPILGVLPDKISRTDDIKLDIQPQFFAREEKNNENHP</sequence>
<evidence type="ECO:0000256" key="1">
    <source>
        <dbReference type="ARBA" id="ARBA00004370"/>
    </source>
</evidence>
<dbReference type="GO" id="GO:0016757">
    <property type="term" value="F:glycosyltransferase activity"/>
    <property type="evidence" value="ECO:0007669"/>
    <property type="project" value="UniProtKB-KW"/>
</dbReference>
<dbReference type="GO" id="GO:0004180">
    <property type="term" value="F:carboxypeptidase activity"/>
    <property type="evidence" value="ECO:0007669"/>
    <property type="project" value="UniProtKB-KW"/>
</dbReference>
<dbReference type="KEGG" id="dno:DNO_0987"/>
<dbReference type="SUPFAM" id="SSF56601">
    <property type="entry name" value="beta-lactamase/transpeptidase-like"/>
    <property type="match status" value="1"/>
</dbReference>
<evidence type="ECO:0000259" key="4">
    <source>
        <dbReference type="Pfam" id="PF00905"/>
    </source>
</evidence>
<dbReference type="GO" id="GO:0051301">
    <property type="term" value="P:cell division"/>
    <property type="evidence" value="ECO:0007669"/>
    <property type="project" value="UniProtKB-KW"/>
</dbReference>
<gene>
    <name evidence="6" type="primary">ftsI</name>
    <name evidence="6" type="ordered locus">DNO_0987</name>
</gene>
<evidence type="ECO:0000259" key="5">
    <source>
        <dbReference type="Pfam" id="PF03717"/>
    </source>
</evidence>
<keyword evidence="6" id="KW-0328">Glycosyltransferase</keyword>
<keyword evidence="7" id="KW-1185">Reference proteome</keyword>
<accession>A5EY09</accession>
<dbReference type="GO" id="GO:0071555">
    <property type="term" value="P:cell wall organization"/>
    <property type="evidence" value="ECO:0007669"/>
    <property type="project" value="TreeGrafter"/>
</dbReference>
<evidence type="ECO:0000256" key="3">
    <source>
        <dbReference type="ARBA" id="ARBA00023136"/>
    </source>
</evidence>
<dbReference type="eggNOG" id="COG0768">
    <property type="taxonomic scope" value="Bacteria"/>
</dbReference>
<evidence type="ECO:0000256" key="2">
    <source>
        <dbReference type="ARBA" id="ARBA00022645"/>
    </source>
</evidence>
<dbReference type="InterPro" id="IPR012338">
    <property type="entry name" value="Beta-lactam/transpept-like"/>
</dbReference>
<name>A5EY09_DICNV</name>
<dbReference type="PANTHER" id="PTHR30627:SF1">
    <property type="entry name" value="PEPTIDOGLYCAN D,D-TRANSPEPTIDASE FTSI"/>
    <property type="match status" value="1"/>
</dbReference>
<keyword evidence="2" id="KW-0121">Carboxypeptidase</keyword>
<dbReference type="Gene3D" id="3.30.450.330">
    <property type="match status" value="1"/>
</dbReference>
<dbReference type="Pfam" id="PF03717">
    <property type="entry name" value="PBP_dimer"/>
    <property type="match status" value="1"/>
</dbReference>
<organism evidence="6 7">
    <name type="scientific">Dichelobacter nodosus (strain VCS1703A)</name>
    <dbReference type="NCBI Taxonomy" id="246195"/>
    <lineage>
        <taxon>Bacteria</taxon>
        <taxon>Pseudomonadati</taxon>
        <taxon>Pseudomonadota</taxon>
        <taxon>Gammaproteobacteria</taxon>
        <taxon>Cardiobacteriales</taxon>
        <taxon>Cardiobacteriaceae</taxon>
        <taxon>Dichelobacter</taxon>
    </lineage>
</organism>
<dbReference type="InterPro" id="IPR005311">
    <property type="entry name" value="PBP_dimer"/>
</dbReference>
<dbReference type="InterPro" id="IPR001460">
    <property type="entry name" value="PCN-bd_Tpept"/>
</dbReference>
<dbReference type="PANTHER" id="PTHR30627">
    <property type="entry name" value="PEPTIDOGLYCAN D,D-TRANSPEPTIDASE"/>
    <property type="match status" value="1"/>
</dbReference>
<dbReference type="InterPro" id="IPR036138">
    <property type="entry name" value="PBP_dimer_sf"/>
</dbReference>
<keyword evidence="6" id="KW-0132">Cell division</keyword>
<dbReference type="HOGENOM" id="CLU_009289_6_2_6"/>
<protein>
    <submittedName>
        <fullName evidence="6">Cell division protein FtsI</fullName>
        <ecNumber evidence="6">2.4.1.129</ecNumber>
    </submittedName>
</protein>
<feature type="domain" description="Penicillin-binding protein transpeptidase" evidence="4">
    <location>
        <begin position="291"/>
        <end position="586"/>
    </location>
</feature>
<evidence type="ECO:0000313" key="7">
    <source>
        <dbReference type="Proteomes" id="UP000000248"/>
    </source>
</evidence>
<comment type="subcellular location">
    <subcellularLocation>
        <location evidence="1">Membrane</location>
    </subcellularLocation>
</comment>
<dbReference type="Gene3D" id="3.40.710.10">
    <property type="entry name" value="DD-peptidase/beta-lactamase superfamily"/>
    <property type="match status" value="1"/>
</dbReference>
<dbReference type="GO" id="GO:0008658">
    <property type="term" value="F:penicillin binding"/>
    <property type="evidence" value="ECO:0007669"/>
    <property type="project" value="InterPro"/>
</dbReference>
<dbReference type="InterPro" id="IPR050515">
    <property type="entry name" value="Beta-lactam/transpept"/>
</dbReference>
<dbReference type="STRING" id="246195.DNO_0987"/>
<dbReference type="GO" id="GO:0005886">
    <property type="term" value="C:plasma membrane"/>
    <property type="evidence" value="ECO:0007669"/>
    <property type="project" value="TreeGrafter"/>
</dbReference>
<dbReference type="Pfam" id="PF00905">
    <property type="entry name" value="Transpeptidase"/>
    <property type="match status" value="1"/>
</dbReference>
<keyword evidence="2" id="KW-0645">Protease</keyword>
<dbReference type="EMBL" id="CP000513">
    <property type="protein sequence ID" value="ABQ13097.1"/>
    <property type="molecule type" value="Genomic_DNA"/>
</dbReference>
<dbReference type="Gene3D" id="3.90.1310.10">
    <property type="entry name" value="Penicillin-binding protein 2a (Domain 2)"/>
    <property type="match status" value="1"/>
</dbReference>
<keyword evidence="6" id="KW-0131">Cell cycle</keyword>
<dbReference type="SUPFAM" id="SSF56519">
    <property type="entry name" value="Penicillin binding protein dimerisation domain"/>
    <property type="match status" value="1"/>
</dbReference>
<keyword evidence="6" id="KW-0808">Transferase</keyword>